<keyword evidence="10" id="KW-1185">Reference proteome</keyword>
<keyword evidence="3" id="KW-0547">Nucleotide-binding</keyword>
<dbReference type="Gene3D" id="3.30.420.40">
    <property type="match status" value="2"/>
</dbReference>
<keyword evidence="2" id="KW-0808">Transferase</keyword>
<protein>
    <submittedName>
        <fullName evidence="9">Rhamnulokinase</fullName>
    </submittedName>
</protein>
<dbReference type="Pfam" id="PF00370">
    <property type="entry name" value="FGGY_N"/>
    <property type="match status" value="1"/>
</dbReference>
<evidence type="ECO:0000313" key="10">
    <source>
        <dbReference type="Proteomes" id="UP000654279"/>
    </source>
</evidence>
<dbReference type="RefSeq" id="WP_249285346.1">
    <property type="nucleotide sequence ID" value="NZ_JACRSO010000003.1"/>
</dbReference>
<comment type="caution">
    <text evidence="9">The sequence shown here is derived from an EMBL/GenBank/DDBJ whole genome shotgun (WGS) entry which is preliminary data.</text>
</comment>
<keyword evidence="6" id="KW-0684">Rhamnose metabolism</keyword>
<name>A0A926D373_9FIRM</name>
<evidence type="ECO:0000259" key="8">
    <source>
        <dbReference type="Pfam" id="PF02782"/>
    </source>
</evidence>
<evidence type="ECO:0000256" key="4">
    <source>
        <dbReference type="ARBA" id="ARBA00022777"/>
    </source>
</evidence>
<evidence type="ECO:0000259" key="7">
    <source>
        <dbReference type="Pfam" id="PF00370"/>
    </source>
</evidence>
<evidence type="ECO:0000313" key="9">
    <source>
        <dbReference type="EMBL" id="MBC8529515.1"/>
    </source>
</evidence>
<dbReference type="InterPro" id="IPR018484">
    <property type="entry name" value="FGGY_N"/>
</dbReference>
<organism evidence="9 10">
    <name type="scientific">Luoshenia tenuis</name>
    <dbReference type="NCBI Taxonomy" id="2763654"/>
    <lineage>
        <taxon>Bacteria</taxon>
        <taxon>Bacillati</taxon>
        <taxon>Bacillota</taxon>
        <taxon>Clostridia</taxon>
        <taxon>Christensenellales</taxon>
        <taxon>Christensenellaceae</taxon>
        <taxon>Luoshenia</taxon>
    </lineage>
</organism>
<evidence type="ECO:0000256" key="5">
    <source>
        <dbReference type="ARBA" id="ARBA00022840"/>
    </source>
</evidence>
<reference evidence="9" key="1">
    <citation type="submission" date="2020-08" db="EMBL/GenBank/DDBJ databases">
        <title>Genome public.</title>
        <authorList>
            <person name="Liu C."/>
            <person name="Sun Q."/>
        </authorList>
    </citation>
    <scope>NUCLEOTIDE SEQUENCE</scope>
    <source>
        <strain evidence="9">NSJ-44</strain>
    </source>
</reference>
<dbReference type="GO" id="GO:0019301">
    <property type="term" value="P:rhamnose catabolic process"/>
    <property type="evidence" value="ECO:0007669"/>
    <property type="project" value="InterPro"/>
</dbReference>
<dbReference type="InterPro" id="IPR018485">
    <property type="entry name" value="FGGY_C"/>
</dbReference>
<dbReference type="CDD" id="cd07771">
    <property type="entry name" value="ASKHA_NBD_FGGY_RhaB-like"/>
    <property type="match status" value="1"/>
</dbReference>
<gene>
    <name evidence="9" type="ORF">H8699_08760</name>
</gene>
<dbReference type="InterPro" id="IPR013449">
    <property type="entry name" value="Rhamnulokinase"/>
</dbReference>
<dbReference type="PANTHER" id="PTHR43095:SF5">
    <property type="entry name" value="XYLULOSE KINASE"/>
    <property type="match status" value="1"/>
</dbReference>
<evidence type="ECO:0000256" key="1">
    <source>
        <dbReference type="ARBA" id="ARBA00009156"/>
    </source>
</evidence>
<proteinExistence type="inferred from homology"/>
<accession>A0A926D373</accession>
<feature type="domain" description="Carbohydrate kinase FGGY N-terminal" evidence="7">
    <location>
        <begin position="6"/>
        <end position="244"/>
    </location>
</feature>
<dbReference type="InterPro" id="IPR050406">
    <property type="entry name" value="FGGY_Carb_Kinase"/>
</dbReference>
<dbReference type="AlphaFoldDB" id="A0A926D373"/>
<dbReference type="PANTHER" id="PTHR43095">
    <property type="entry name" value="SUGAR KINASE"/>
    <property type="match status" value="1"/>
</dbReference>
<keyword evidence="4" id="KW-0418">Kinase</keyword>
<dbReference type="Pfam" id="PF02782">
    <property type="entry name" value="FGGY_C"/>
    <property type="match status" value="1"/>
</dbReference>
<sequence>MATRNVLAFDFGASSGRAILGRFDGDKITLQETHRFANEPVQAQGRLQWDVLRLLHETRQGLAKSYAAAPYASFSIDTWGVDYGLLDARGRLLENPVHYRDGRTAHAIEEVCARIPRQALYARTGTQLINFNTLFQLTVAQNEQPQLLALADRLLFMPDLLAYFLTGEKYSEFSIASTSQLLSPGALQWNTGLLAQLGLPSRLLGPLVDAGARLGALTDETCELCGIPPAEYIACCAHDTASAVAAVPQPQGEALYISSGTWSLMGVERRTPLLTAPAAQANVTNEGGYGRSIRLLKNIAGLWLLQECRRQWRKEGQDLSFADMAQAALAAPAFARIIDPDDPCFMAPGNMPARIADYCSRHGMTPPQTIGETLRCVYESLAARYALTLGTLQELTGSRYPAIHIVGGGCQDRVLSQWTADACSLPVICGPVEATATGNLMVQLIALGELADLSQGREMVARSFAPVTYAPHPSSQWDEALARLAALQP</sequence>
<evidence type="ECO:0000256" key="2">
    <source>
        <dbReference type="ARBA" id="ARBA00022679"/>
    </source>
</evidence>
<dbReference type="GO" id="GO:0005524">
    <property type="term" value="F:ATP binding"/>
    <property type="evidence" value="ECO:0007669"/>
    <property type="project" value="UniProtKB-KW"/>
</dbReference>
<dbReference type="InterPro" id="IPR043129">
    <property type="entry name" value="ATPase_NBD"/>
</dbReference>
<comment type="similarity">
    <text evidence="1">Belongs to the FGGY kinase family.</text>
</comment>
<dbReference type="SUPFAM" id="SSF53067">
    <property type="entry name" value="Actin-like ATPase domain"/>
    <property type="match status" value="2"/>
</dbReference>
<keyword evidence="5" id="KW-0067">ATP-binding</keyword>
<evidence type="ECO:0000256" key="3">
    <source>
        <dbReference type="ARBA" id="ARBA00022741"/>
    </source>
</evidence>
<dbReference type="Proteomes" id="UP000654279">
    <property type="component" value="Unassembled WGS sequence"/>
</dbReference>
<feature type="domain" description="Carbohydrate kinase FGGY C-terminal" evidence="8">
    <location>
        <begin position="255"/>
        <end position="446"/>
    </location>
</feature>
<evidence type="ECO:0000256" key="6">
    <source>
        <dbReference type="ARBA" id="ARBA00023308"/>
    </source>
</evidence>
<dbReference type="GO" id="GO:0008993">
    <property type="term" value="F:rhamnulokinase activity"/>
    <property type="evidence" value="ECO:0007669"/>
    <property type="project" value="InterPro"/>
</dbReference>
<dbReference type="EMBL" id="JACRSO010000003">
    <property type="protein sequence ID" value="MBC8529515.1"/>
    <property type="molecule type" value="Genomic_DNA"/>
</dbReference>